<protein>
    <submittedName>
        <fullName evidence="2">Uncharacterized protein</fullName>
    </submittedName>
</protein>
<proteinExistence type="predicted"/>
<dbReference type="VEuPathDB" id="GiardiaDB:GMRT_14239"/>
<accession>A0A4Z1TCJ5</accession>
<keyword evidence="1" id="KW-0812">Transmembrane</keyword>
<keyword evidence="1" id="KW-0472">Membrane</keyword>
<name>A0A4Z1TCJ5_GIAMU</name>
<dbReference type="EMBL" id="VDLU01000001">
    <property type="protein sequence ID" value="TNJ30221.1"/>
    <property type="molecule type" value="Genomic_DNA"/>
</dbReference>
<evidence type="ECO:0000313" key="2">
    <source>
        <dbReference type="EMBL" id="TNJ30221.1"/>
    </source>
</evidence>
<keyword evidence="1" id="KW-1133">Transmembrane helix</keyword>
<gene>
    <name evidence="2" type="ORF">GMRT_14239</name>
</gene>
<organism evidence="2 3">
    <name type="scientific">Giardia muris</name>
    <dbReference type="NCBI Taxonomy" id="5742"/>
    <lineage>
        <taxon>Eukaryota</taxon>
        <taxon>Metamonada</taxon>
        <taxon>Diplomonadida</taxon>
        <taxon>Hexamitidae</taxon>
        <taxon>Giardiinae</taxon>
        <taxon>Giardia</taxon>
    </lineage>
</organism>
<comment type="caution">
    <text evidence="2">The sequence shown here is derived from an EMBL/GenBank/DDBJ whole genome shotgun (WGS) entry which is preliminary data.</text>
</comment>
<dbReference type="Proteomes" id="UP000315496">
    <property type="component" value="Chromosome 1"/>
</dbReference>
<evidence type="ECO:0000313" key="3">
    <source>
        <dbReference type="Proteomes" id="UP000315496"/>
    </source>
</evidence>
<dbReference type="OrthoDB" id="10252387at2759"/>
<keyword evidence="3" id="KW-1185">Reference proteome</keyword>
<reference evidence="2 3" key="1">
    <citation type="submission" date="2019-05" db="EMBL/GenBank/DDBJ databases">
        <title>The compact genome of Giardia muris reveals important steps in the evolution of intestinal protozoan parasites.</title>
        <authorList>
            <person name="Xu F."/>
            <person name="Jimenez-Gonzalez A."/>
            <person name="Einarsson E."/>
            <person name="Astvaldsson A."/>
            <person name="Peirasmaki D."/>
            <person name="Eckmann L."/>
            <person name="Andersson J.O."/>
            <person name="Svard S.G."/>
            <person name="Jerlstrom-Hultqvist J."/>
        </authorList>
    </citation>
    <scope>NUCLEOTIDE SEQUENCE [LARGE SCALE GENOMIC DNA]</scope>
    <source>
        <strain evidence="2 3">Roberts-Thomson</strain>
    </source>
</reference>
<sequence length="519" mass="57149">MQEVPLGHDEAREYLSGIRRIGVRVRRGARAQAPIHSPLYYTLRFILIVYACLVILTWLLIGIDWGFCYLQASEHLIRIRATRISTGTTGLTCVIKSDGTCEETVFGPQVSGIFLDQIIDWSNNISAITDKCFPLGIIVNGTTHYGTTSNTAMSSLSFGTLSTINPNDGYGAIQIVIGNPTRKRIYVTPPWFSYDYWNQTATLDEKGNSISTSTFDSVPPMTTSLLDIFKPRVLLGSLYPRPISMLSDTSGEFNCTHPHNSDQEENLTVPVWIANFSKVASPRLSERICNANYTTQFLLHDFFMLTPLIIRDLSCSVVTFDNANFLGELILDFNGSNLSPVLLFNNSTIDSYTLTRTIDMTFTLSGANDITLKIPDVMATCSDETTGTPCHLIHYGISGQTQSTTTNSTREIQSYRMKSITPVDNFGSKSSFTLTFNLPPNTQSCNCTNNKSLSLSSDQTTIHLTYDPAKYDITCGDSTGGTIACNSSDYIICTVQQNTTNSSSVINSLSVVIKRSTAP</sequence>
<feature type="transmembrane region" description="Helical" evidence="1">
    <location>
        <begin position="45"/>
        <end position="70"/>
    </location>
</feature>
<evidence type="ECO:0000256" key="1">
    <source>
        <dbReference type="SAM" id="Phobius"/>
    </source>
</evidence>
<dbReference type="AlphaFoldDB" id="A0A4Z1TCJ5"/>